<evidence type="ECO:0000313" key="6">
    <source>
        <dbReference type="EMBL" id="QQP93740.1"/>
    </source>
</evidence>
<reference evidence="6" key="1">
    <citation type="submission" date="2021-02" db="EMBL/GenBank/DDBJ databases">
        <title>Skermanella TT6 skin isolate.</title>
        <authorList>
            <person name="Lee K."/>
            <person name="Ganzorig M."/>
        </authorList>
    </citation>
    <scope>NUCLEOTIDE SEQUENCE</scope>
    <source>
        <strain evidence="6">TT6</strain>
    </source>
</reference>
<feature type="domain" description="HTH lacI-type" evidence="5">
    <location>
        <begin position="9"/>
        <end position="66"/>
    </location>
</feature>
<evidence type="ECO:0000256" key="3">
    <source>
        <dbReference type="ARBA" id="ARBA00023125"/>
    </source>
</evidence>
<geneLocation type="plasmid" evidence="6 7">
    <name>pTT6-2</name>
</geneLocation>
<dbReference type="PANTHER" id="PTHR30146">
    <property type="entry name" value="LACI-RELATED TRANSCRIPTIONAL REPRESSOR"/>
    <property type="match status" value="1"/>
</dbReference>
<proteinExistence type="predicted"/>
<protein>
    <submittedName>
        <fullName evidence="6">LacI family DNA-binding transcriptional regulator</fullName>
    </submittedName>
</protein>
<evidence type="ECO:0000259" key="5">
    <source>
        <dbReference type="PROSITE" id="PS50932"/>
    </source>
</evidence>
<dbReference type="PROSITE" id="PS50932">
    <property type="entry name" value="HTH_LACI_2"/>
    <property type="match status" value="1"/>
</dbReference>
<keyword evidence="2" id="KW-0805">Transcription regulation</keyword>
<keyword evidence="4" id="KW-0804">Transcription</keyword>
<organism evidence="6 7">
    <name type="scientific">Skermanella cutis</name>
    <dbReference type="NCBI Taxonomy" id="2775420"/>
    <lineage>
        <taxon>Bacteria</taxon>
        <taxon>Pseudomonadati</taxon>
        <taxon>Pseudomonadota</taxon>
        <taxon>Alphaproteobacteria</taxon>
        <taxon>Rhodospirillales</taxon>
        <taxon>Azospirillaceae</taxon>
        <taxon>Skermanella</taxon>
    </lineage>
</organism>
<keyword evidence="6" id="KW-0614">Plasmid</keyword>
<dbReference type="InterPro" id="IPR028082">
    <property type="entry name" value="Peripla_BP_I"/>
</dbReference>
<dbReference type="Proteomes" id="UP000595197">
    <property type="component" value="Plasmid pTT6-2"/>
</dbReference>
<dbReference type="Gene3D" id="3.40.50.2300">
    <property type="match status" value="2"/>
</dbReference>
<dbReference type="GO" id="GO:0003677">
    <property type="term" value="F:DNA binding"/>
    <property type="evidence" value="ECO:0007669"/>
    <property type="project" value="UniProtKB-KW"/>
</dbReference>
<dbReference type="CDD" id="cd06274">
    <property type="entry name" value="PBP1_FruR"/>
    <property type="match status" value="1"/>
</dbReference>
<dbReference type="PANTHER" id="PTHR30146:SF45">
    <property type="entry name" value="CATABOLITE REPRESSOR_ACTIVATOR"/>
    <property type="match status" value="1"/>
</dbReference>
<dbReference type="Pfam" id="PF00356">
    <property type="entry name" value="LacI"/>
    <property type="match status" value="1"/>
</dbReference>
<gene>
    <name evidence="6" type="ORF">IGS68_32530</name>
</gene>
<dbReference type="CDD" id="cd01392">
    <property type="entry name" value="HTH_LacI"/>
    <property type="match status" value="1"/>
</dbReference>
<dbReference type="SUPFAM" id="SSF47413">
    <property type="entry name" value="lambda repressor-like DNA-binding domains"/>
    <property type="match status" value="1"/>
</dbReference>
<keyword evidence="3 6" id="KW-0238">DNA-binding</keyword>
<dbReference type="Gene3D" id="1.10.260.40">
    <property type="entry name" value="lambda repressor-like DNA-binding domains"/>
    <property type="match status" value="1"/>
</dbReference>
<keyword evidence="1" id="KW-0678">Repressor</keyword>
<accession>A0ABX7BHY8</accession>
<dbReference type="Pfam" id="PF13407">
    <property type="entry name" value="Peripla_BP_4"/>
    <property type="match status" value="1"/>
</dbReference>
<name>A0ABX7BHY8_9PROT</name>
<dbReference type="SUPFAM" id="SSF53822">
    <property type="entry name" value="Periplasmic binding protein-like I"/>
    <property type="match status" value="1"/>
</dbReference>
<dbReference type="InterPro" id="IPR000843">
    <property type="entry name" value="HTH_LacI"/>
</dbReference>
<evidence type="ECO:0000313" key="7">
    <source>
        <dbReference type="Proteomes" id="UP000595197"/>
    </source>
</evidence>
<keyword evidence="7" id="KW-1185">Reference proteome</keyword>
<dbReference type="RefSeq" id="WP_201083528.1">
    <property type="nucleotide sequence ID" value="NZ_CP067422.1"/>
</dbReference>
<dbReference type="EMBL" id="CP067422">
    <property type="protein sequence ID" value="QQP93740.1"/>
    <property type="molecule type" value="Genomic_DNA"/>
</dbReference>
<evidence type="ECO:0000256" key="1">
    <source>
        <dbReference type="ARBA" id="ARBA00022491"/>
    </source>
</evidence>
<dbReference type="SMART" id="SM00354">
    <property type="entry name" value="HTH_LACI"/>
    <property type="match status" value="1"/>
</dbReference>
<evidence type="ECO:0000256" key="4">
    <source>
        <dbReference type="ARBA" id="ARBA00023163"/>
    </source>
</evidence>
<dbReference type="InterPro" id="IPR010982">
    <property type="entry name" value="Lambda_DNA-bd_dom_sf"/>
</dbReference>
<dbReference type="InterPro" id="IPR025997">
    <property type="entry name" value="SBP_2_dom"/>
</dbReference>
<evidence type="ECO:0000256" key="2">
    <source>
        <dbReference type="ARBA" id="ARBA00023015"/>
    </source>
</evidence>
<sequence>MASDRGRKSTIYDIATSTGTSPATVSMVLNGTWQRYRISEATAARVLGAARDIGYTTNMKARGLRLARSGLAGMIMPHYRNRFFAGLSETFEAGARARGFCPMVVSTQRQPETEREVVERLLSHQVEFLFIVGVARPEPLNDLCHAAGIPCVNIDLPGANAPSVVSDNRGGARMLTDVLLDKIAAADRGTGGTAGEEIHFLGGVAGEYATEERVAGFREALAARGLPLRDDRIHPCGYSPPVARRAAEDLCRRLGGMPAGLFVNSITAFEGAVQFFQSLDRAAFHGRFIGCFDWDPFAAFLPFPVTMLRQNVEAMIEQGFAYIEQYRPDEFPMTRIPPRFGPVAGDVRNA</sequence>